<comment type="similarity">
    <text evidence="1">Belongs to the DEAD box helicase family. DEAH subfamily.</text>
</comment>
<gene>
    <name evidence="11" type="ORF">MCUN1_001143</name>
</gene>
<feature type="domain" description="Helicase C-terminal" evidence="10">
    <location>
        <begin position="257"/>
        <end position="429"/>
    </location>
</feature>
<dbReference type="Pfam" id="PF00271">
    <property type="entry name" value="Helicase_C"/>
    <property type="match status" value="1"/>
</dbReference>
<evidence type="ECO:0000259" key="10">
    <source>
        <dbReference type="PROSITE" id="PS51194"/>
    </source>
</evidence>
<dbReference type="EMBL" id="CP119878">
    <property type="protein sequence ID" value="WFD34304.1"/>
    <property type="molecule type" value="Genomic_DNA"/>
</dbReference>
<dbReference type="Gene3D" id="1.20.120.1080">
    <property type="match status" value="1"/>
</dbReference>
<proteinExistence type="inferred from homology"/>
<dbReference type="InterPro" id="IPR011709">
    <property type="entry name" value="DEAD-box_helicase_OB_fold"/>
</dbReference>
<evidence type="ECO:0000256" key="3">
    <source>
        <dbReference type="ARBA" id="ARBA00022741"/>
    </source>
</evidence>
<dbReference type="InterPro" id="IPR011545">
    <property type="entry name" value="DEAD/DEAH_box_helicase_dom"/>
</dbReference>
<evidence type="ECO:0000256" key="5">
    <source>
        <dbReference type="ARBA" id="ARBA00022806"/>
    </source>
</evidence>
<keyword evidence="5 11" id="KW-0347">Helicase</keyword>
<dbReference type="SMART" id="SM00487">
    <property type="entry name" value="DEXDc"/>
    <property type="match status" value="1"/>
</dbReference>
<dbReference type="FunFam" id="3.40.50.300:FF:000578">
    <property type="entry name" value="probable ATP-dependent RNA helicase DHX35"/>
    <property type="match status" value="1"/>
</dbReference>
<dbReference type="Pfam" id="PF00270">
    <property type="entry name" value="DEAD"/>
    <property type="match status" value="1"/>
</dbReference>
<keyword evidence="3" id="KW-0547">Nucleotide-binding</keyword>
<organism evidence="11 12">
    <name type="scientific">Malassezia cuniculi</name>
    <dbReference type="NCBI Taxonomy" id="948313"/>
    <lineage>
        <taxon>Eukaryota</taxon>
        <taxon>Fungi</taxon>
        <taxon>Dikarya</taxon>
        <taxon>Basidiomycota</taxon>
        <taxon>Ustilaginomycotina</taxon>
        <taxon>Malasseziomycetes</taxon>
        <taxon>Malasseziales</taxon>
        <taxon>Malasseziaceae</taxon>
        <taxon>Malassezia</taxon>
    </lineage>
</organism>
<dbReference type="GO" id="GO:0016787">
    <property type="term" value="F:hydrolase activity"/>
    <property type="evidence" value="ECO:0007669"/>
    <property type="project" value="UniProtKB-KW"/>
</dbReference>
<dbReference type="GO" id="GO:0003723">
    <property type="term" value="F:RNA binding"/>
    <property type="evidence" value="ECO:0007669"/>
    <property type="project" value="TreeGrafter"/>
</dbReference>
<dbReference type="GO" id="GO:0071013">
    <property type="term" value="C:catalytic step 2 spliceosome"/>
    <property type="evidence" value="ECO:0007669"/>
    <property type="project" value="TreeGrafter"/>
</dbReference>
<dbReference type="InterPro" id="IPR007502">
    <property type="entry name" value="Helicase-assoc_dom"/>
</dbReference>
<dbReference type="Pfam" id="PF21010">
    <property type="entry name" value="HA2_C"/>
    <property type="match status" value="1"/>
</dbReference>
<sequence length="686" mass="73857">MQHGSGMLQGQSAAGRTNPPAAPAAHSDPRRPPSALDRASEAEGALVANIPSTSVARQSLPVFRHRTALLYLVEQHGVVVVVGQTGSGKTTQIPQFLAESGWAAEGRVIACTQPRRVAATSLAARVAHESGTRLGDEVGYAVRFEDCTHESRTRIKFATSGLLFRECLRDPLLSAYSVVMVDEAHERDAYTDLLLALLKKIRKQRPDLRVIISSATLDAESYAAYFGGAAILSIEGRTHPVSLAYTGAPAQDYVAAAVDAAWHMHNNAPAGDMLIFLTGRDEIDAALQMIADRAIGHASPPQLLALHANVDAATLAAVFAPAPTGTRKIVAATNVAEASVTIDGIRYVIDCGYTKLRQYDHVRDMDVLAVVPASQAASAQRAGRAGRTAPGHCIRLYPETAARAVPQSTAPELVRCDVAPFVLQLLALGVTNIARFDFVPPAPSAHMLAGALEYLAALQAIDDKGCLTLLGERLAEAPLDPMLARALLAAVDEGCADEMLTIAAMTTVATPFIQSKGAAGVAAEISRRKFVATEGDHLTLLNVYRAFVDPKIGKQSPQWAQKYSLSYAALRRAMSIRTQLEKYLVRRWRLPVTSSDDATKIRRCLVAGFFRHAARALPDGSYVSARGGATLHAHPSSVFSSRRPESGWVVYHEVLHTAKSYMRDVCAIEQDWLVEMAPHYYEVTKK</sequence>
<dbReference type="SUPFAM" id="SSF52540">
    <property type="entry name" value="P-loop containing nucleoside triphosphate hydrolases"/>
    <property type="match status" value="1"/>
</dbReference>
<protein>
    <recommendedName>
        <fullName evidence="2">RNA helicase</fullName>
        <ecNumber evidence="2">3.6.4.13</ecNumber>
    </recommendedName>
</protein>
<evidence type="ECO:0000259" key="9">
    <source>
        <dbReference type="PROSITE" id="PS51192"/>
    </source>
</evidence>
<evidence type="ECO:0000313" key="12">
    <source>
        <dbReference type="Proteomes" id="UP001219933"/>
    </source>
</evidence>
<dbReference type="InterPro" id="IPR001650">
    <property type="entry name" value="Helicase_C-like"/>
</dbReference>
<keyword evidence="6" id="KW-0067">ATP-binding</keyword>
<name>A0AAF0J699_9BASI</name>
<dbReference type="PROSITE" id="PS51192">
    <property type="entry name" value="HELICASE_ATP_BIND_1"/>
    <property type="match status" value="1"/>
</dbReference>
<comment type="catalytic activity">
    <reaction evidence="7">
        <text>ATP + H2O = ADP + phosphate + H(+)</text>
        <dbReference type="Rhea" id="RHEA:13065"/>
        <dbReference type="ChEBI" id="CHEBI:15377"/>
        <dbReference type="ChEBI" id="CHEBI:15378"/>
        <dbReference type="ChEBI" id="CHEBI:30616"/>
        <dbReference type="ChEBI" id="CHEBI:43474"/>
        <dbReference type="ChEBI" id="CHEBI:456216"/>
        <dbReference type="EC" id="3.6.4.13"/>
    </reaction>
</comment>
<dbReference type="SMART" id="SM00490">
    <property type="entry name" value="HELICc"/>
    <property type="match status" value="1"/>
</dbReference>
<dbReference type="SMART" id="SM00847">
    <property type="entry name" value="HA2"/>
    <property type="match status" value="1"/>
</dbReference>
<dbReference type="InterPro" id="IPR048333">
    <property type="entry name" value="HA2_WH"/>
</dbReference>
<evidence type="ECO:0000256" key="4">
    <source>
        <dbReference type="ARBA" id="ARBA00022801"/>
    </source>
</evidence>
<evidence type="ECO:0000256" key="2">
    <source>
        <dbReference type="ARBA" id="ARBA00012552"/>
    </source>
</evidence>
<keyword evidence="4 11" id="KW-0378">Hydrolase</keyword>
<dbReference type="InterPro" id="IPR027417">
    <property type="entry name" value="P-loop_NTPase"/>
</dbReference>
<keyword evidence="12" id="KW-1185">Reference proteome</keyword>
<evidence type="ECO:0000256" key="1">
    <source>
        <dbReference type="ARBA" id="ARBA00008792"/>
    </source>
</evidence>
<feature type="domain" description="Helicase ATP-binding" evidence="9">
    <location>
        <begin position="70"/>
        <end position="235"/>
    </location>
</feature>
<dbReference type="GO" id="GO:0003724">
    <property type="term" value="F:RNA helicase activity"/>
    <property type="evidence" value="ECO:0007669"/>
    <property type="project" value="UniProtKB-EC"/>
</dbReference>
<feature type="region of interest" description="Disordered" evidence="8">
    <location>
        <begin position="1"/>
        <end position="41"/>
    </location>
</feature>
<evidence type="ECO:0000256" key="7">
    <source>
        <dbReference type="ARBA" id="ARBA00047984"/>
    </source>
</evidence>
<dbReference type="Gene3D" id="3.40.50.300">
    <property type="entry name" value="P-loop containing nucleotide triphosphate hydrolases"/>
    <property type="match status" value="2"/>
</dbReference>
<dbReference type="Pfam" id="PF07717">
    <property type="entry name" value="OB_NTP_bind"/>
    <property type="match status" value="1"/>
</dbReference>
<dbReference type="PROSITE" id="PS51194">
    <property type="entry name" value="HELICASE_CTER"/>
    <property type="match status" value="1"/>
</dbReference>
<dbReference type="AlphaFoldDB" id="A0AAF0J699"/>
<evidence type="ECO:0000256" key="6">
    <source>
        <dbReference type="ARBA" id="ARBA00022840"/>
    </source>
</evidence>
<dbReference type="CDD" id="cd18791">
    <property type="entry name" value="SF2_C_RHA"/>
    <property type="match status" value="1"/>
</dbReference>
<dbReference type="Pfam" id="PF04408">
    <property type="entry name" value="WHD_HA2"/>
    <property type="match status" value="1"/>
</dbReference>
<accession>A0AAF0J699</accession>
<dbReference type="PROSITE" id="PS00690">
    <property type="entry name" value="DEAH_ATP_HELICASE"/>
    <property type="match status" value="1"/>
</dbReference>
<dbReference type="Proteomes" id="UP001219933">
    <property type="component" value="Chromosome 2"/>
</dbReference>
<dbReference type="EC" id="3.6.4.13" evidence="2"/>
<dbReference type="GO" id="GO:0005524">
    <property type="term" value="F:ATP binding"/>
    <property type="evidence" value="ECO:0007669"/>
    <property type="project" value="UniProtKB-KW"/>
</dbReference>
<dbReference type="PANTHER" id="PTHR18934">
    <property type="entry name" value="ATP-DEPENDENT RNA HELICASE"/>
    <property type="match status" value="1"/>
</dbReference>
<dbReference type="PANTHER" id="PTHR18934:SF136">
    <property type="entry name" value="ATP-DEPENDENT RNA HELICASE DHX35-RELATED"/>
    <property type="match status" value="1"/>
</dbReference>
<reference evidence="11" key="1">
    <citation type="submission" date="2023-03" db="EMBL/GenBank/DDBJ databases">
        <title>Mating type loci evolution in Malassezia.</title>
        <authorList>
            <person name="Coelho M.A."/>
        </authorList>
    </citation>
    <scope>NUCLEOTIDE SEQUENCE</scope>
    <source>
        <strain evidence="11">CBS 11721</strain>
    </source>
</reference>
<dbReference type="InterPro" id="IPR014001">
    <property type="entry name" value="Helicase_ATP-bd"/>
</dbReference>
<dbReference type="InterPro" id="IPR002464">
    <property type="entry name" value="DNA/RNA_helicase_DEAH_CS"/>
</dbReference>
<evidence type="ECO:0000313" key="11">
    <source>
        <dbReference type="EMBL" id="WFD34304.1"/>
    </source>
</evidence>
<evidence type="ECO:0000256" key="8">
    <source>
        <dbReference type="SAM" id="MobiDB-lite"/>
    </source>
</evidence>